<name>A0A438F861_VITVI</name>
<sequence>MGIGSFGEAEGGGDEFEFMLDVADLLTNNDIEMPSDENIQSYLTSESVELPPFPGSNLLQVTQISSNHHDEYNNYEGLENVQLENHPNLVQPVETSSVNPSLVQPLLHAYNPITELQPYDHEADAPHAENVLRPQNMSLYQSRTLEMVSSIQGCAPLYVDDQSLQNIGNNYFGDNNRQVLNCDSPSQNTVGAINGNSSLVNQQDLTWVPQNQNCPYDPSPQSGPHQSADGQVHQGSITVNVYDPLCSNSLQPQPHSSLRLQQLPIQHQELNQVIVTPTAIAGSPPCFSAPFQMTLPFGPQNASYSETSLVPVLHNVYEPQGHSSMMRGSLRASWPQMQMTQYAFDPHSHNTIPYDQPSLVSRPHQFYGQQDQGHIRPNGTTESDLHDAQIIYSAFTFSFSPRKLRLCLDDCIIPPEAQFQGLANQTAGFNVLNPNEVAQQIQIVVSMPQEVHFEVFPSESAGPSLPSNQIQIFVSGLQELQPQGFPTQTAPPIAHNPIQGIYQQSQFMQTEQGFEGLDLQVSVPQLLEGSSSTHIEYRRLAQHTHARPQMELGESSSRPRKRVARRDHQVPSGLNPQQVSDIFQSQGNEAQDNKRRILNGLYDPLYEGTGLPIDPHLRQFVPDSVGSTNIKFNNEPRGALDGLWAAVKVKLLHKSFSWIVQGWLIS</sequence>
<evidence type="ECO:0000256" key="1">
    <source>
        <dbReference type="SAM" id="MobiDB-lite"/>
    </source>
</evidence>
<gene>
    <name evidence="2" type="ORF">CK203_103531</name>
</gene>
<dbReference type="Proteomes" id="UP000288805">
    <property type="component" value="Unassembled WGS sequence"/>
</dbReference>
<comment type="caution">
    <text evidence="2">The sequence shown here is derived from an EMBL/GenBank/DDBJ whole genome shotgun (WGS) entry which is preliminary data.</text>
</comment>
<organism evidence="2 3">
    <name type="scientific">Vitis vinifera</name>
    <name type="common">Grape</name>
    <dbReference type="NCBI Taxonomy" id="29760"/>
    <lineage>
        <taxon>Eukaryota</taxon>
        <taxon>Viridiplantae</taxon>
        <taxon>Streptophyta</taxon>
        <taxon>Embryophyta</taxon>
        <taxon>Tracheophyta</taxon>
        <taxon>Spermatophyta</taxon>
        <taxon>Magnoliopsida</taxon>
        <taxon>eudicotyledons</taxon>
        <taxon>Gunneridae</taxon>
        <taxon>Pentapetalae</taxon>
        <taxon>rosids</taxon>
        <taxon>Vitales</taxon>
        <taxon>Vitaceae</taxon>
        <taxon>Viteae</taxon>
        <taxon>Vitis</taxon>
    </lineage>
</organism>
<proteinExistence type="predicted"/>
<dbReference type="AlphaFoldDB" id="A0A438F861"/>
<dbReference type="OrthoDB" id="1751052at2759"/>
<protein>
    <submittedName>
        <fullName evidence="2">Uncharacterized protein</fullName>
    </submittedName>
</protein>
<dbReference type="EMBL" id="QGNW01001093">
    <property type="protein sequence ID" value="RVW56195.1"/>
    <property type="molecule type" value="Genomic_DNA"/>
</dbReference>
<reference evidence="2 3" key="1">
    <citation type="journal article" date="2018" name="PLoS Genet.">
        <title>Population sequencing reveals clonal diversity and ancestral inbreeding in the grapevine cultivar Chardonnay.</title>
        <authorList>
            <person name="Roach M.J."/>
            <person name="Johnson D.L."/>
            <person name="Bohlmann J."/>
            <person name="van Vuuren H.J."/>
            <person name="Jones S.J."/>
            <person name="Pretorius I.S."/>
            <person name="Schmidt S.A."/>
            <person name="Borneman A.R."/>
        </authorList>
    </citation>
    <scope>NUCLEOTIDE SEQUENCE [LARGE SCALE GENOMIC DNA]</scope>
    <source>
        <strain evidence="3">cv. Chardonnay</strain>
        <tissue evidence="2">Leaf</tissue>
    </source>
</reference>
<evidence type="ECO:0000313" key="2">
    <source>
        <dbReference type="EMBL" id="RVW56195.1"/>
    </source>
</evidence>
<feature type="region of interest" description="Disordered" evidence="1">
    <location>
        <begin position="211"/>
        <end position="231"/>
    </location>
</feature>
<accession>A0A438F861</accession>
<evidence type="ECO:0000313" key="3">
    <source>
        <dbReference type="Proteomes" id="UP000288805"/>
    </source>
</evidence>
<feature type="region of interest" description="Disordered" evidence="1">
    <location>
        <begin position="543"/>
        <end position="579"/>
    </location>
</feature>